<dbReference type="EMBL" id="JAHMHR010000072">
    <property type="protein sequence ID" value="KAK1658510.1"/>
    <property type="molecule type" value="Genomic_DNA"/>
</dbReference>
<dbReference type="GO" id="GO:0004523">
    <property type="term" value="F:RNA-DNA hybrid ribonuclease activity"/>
    <property type="evidence" value="ECO:0007669"/>
    <property type="project" value="InterPro"/>
</dbReference>
<sequence length="75" mass="7823">EPGVVRIYTDGSGINGHVGAAAVIINPPVDDISSKQLEYMGTSASSTVYAAELKGLVLALQMILDIHKSSNRPGK</sequence>
<evidence type="ECO:0000313" key="2">
    <source>
        <dbReference type="EMBL" id="KAK1658510.1"/>
    </source>
</evidence>
<reference evidence="2" key="1">
    <citation type="submission" date="2021-06" db="EMBL/GenBank/DDBJ databases">
        <title>Comparative genomics, transcriptomics and evolutionary studies reveal genomic signatures of adaptation to plant cell wall in hemibiotrophic fungi.</title>
        <authorList>
            <consortium name="DOE Joint Genome Institute"/>
            <person name="Baroncelli R."/>
            <person name="Diaz J.F."/>
            <person name="Benocci T."/>
            <person name="Peng M."/>
            <person name="Battaglia E."/>
            <person name="Haridas S."/>
            <person name="Andreopoulos W."/>
            <person name="Labutti K."/>
            <person name="Pangilinan J."/>
            <person name="Floch G.L."/>
            <person name="Makela M.R."/>
            <person name="Henrissat B."/>
            <person name="Grigoriev I.V."/>
            <person name="Crouch J.A."/>
            <person name="De Vries R.P."/>
            <person name="Sukno S.A."/>
            <person name="Thon M.R."/>
        </authorList>
    </citation>
    <scope>NUCLEOTIDE SEQUENCE</scope>
    <source>
        <strain evidence="2">CBS 193.32</strain>
    </source>
</reference>
<dbReference type="Proteomes" id="UP001224890">
    <property type="component" value="Unassembled WGS sequence"/>
</dbReference>
<dbReference type="GO" id="GO:0003676">
    <property type="term" value="F:nucleic acid binding"/>
    <property type="evidence" value="ECO:0007669"/>
    <property type="project" value="InterPro"/>
</dbReference>
<accession>A0AAJ0ACN7</accession>
<gene>
    <name evidence="2" type="ORF">BDP55DRAFT_516421</name>
</gene>
<evidence type="ECO:0000313" key="3">
    <source>
        <dbReference type="Proteomes" id="UP001224890"/>
    </source>
</evidence>
<dbReference type="PROSITE" id="PS50879">
    <property type="entry name" value="RNASE_H_1"/>
    <property type="match status" value="1"/>
</dbReference>
<name>A0AAJ0ACN7_9PEZI</name>
<dbReference type="InterPro" id="IPR036397">
    <property type="entry name" value="RNaseH_sf"/>
</dbReference>
<keyword evidence="3" id="KW-1185">Reference proteome</keyword>
<dbReference type="Gene3D" id="3.30.420.10">
    <property type="entry name" value="Ribonuclease H-like superfamily/Ribonuclease H"/>
    <property type="match status" value="1"/>
</dbReference>
<dbReference type="AlphaFoldDB" id="A0AAJ0ACN7"/>
<dbReference type="SUPFAM" id="SSF53098">
    <property type="entry name" value="Ribonuclease H-like"/>
    <property type="match status" value="1"/>
</dbReference>
<proteinExistence type="predicted"/>
<dbReference type="InterPro" id="IPR002156">
    <property type="entry name" value="RNaseH_domain"/>
</dbReference>
<evidence type="ECO:0000259" key="1">
    <source>
        <dbReference type="PROSITE" id="PS50879"/>
    </source>
</evidence>
<protein>
    <recommendedName>
        <fullName evidence="1">RNase H type-1 domain-containing protein</fullName>
    </recommendedName>
</protein>
<dbReference type="InterPro" id="IPR012337">
    <property type="entry name" value="RNaseH-like_sf"/>
</dbReference>
<dbReference type="GeneID" id="85452269"/>
<feature type="domain" description="RNase H type-1" evidence="1">
    <location>
        <begin position="1"/>
        <end position="75"/>
    </location>
</feature>
<feature type="non-terminal residue" evidence="2">
    <location>
        <position position="75"/>
    </location>
</feature>
<dbReference type="RefSeq" id="XP_060423274.1">
    <property type="nucleotide sequence ID" value="XM_060567743.1"/>
</dbReference>
<feature type="non-terminal residue" evidence="2">
    <location>
        <position position="1"/>
    </location>
</feature>
<comment type="caution">
    <text evidence="2">The sequence shown here is derived from an EMBL/GenBank/DDBJ whole genome shotgun (WGS) entry which is preliminary data.</text>
</comment>
<organism evidence="2 3">
    <name type="scientific">Colletotrichum godetiae</name>
    <dbReference type="NCBI Taxonomy" id="1209918"/>
    <lineage>
        <taxon>Eukaryota</taxon>
        <taxon>Fungi</taxon>
        <taxon>Dikarya</taxon>
        <taxon>Ascomycota</taxon>
        <taxon>Pezizomycotina</taxon>
        <taxon>Sordariomycetes</taxon>
        <taxon>Hypocreomycetidae</taxon>
        <taxon>Glomerellales</taxon>
        <taxon>Glomerellaceae</taxon>
        <taxon>Colletotrichum</taxon>
        <taxon>Colletotrichum acutatum species complex</taxon>
    </lineage>
</organism>